<keyword evidence="3" id="KW-1185">Reference proteome</keyword>
<protein>
    <submittedName>
        <fullName evidence="2">Glyoxalase family protein</fullName>
    </submittedName>
</protein>
<feature type="domain" description="Glyoxalase/fosfomycin resistance/dioxygenase" evidence="1">
    <location>
        <begin position="2"/>
        <end position="103"/>
    </location>
</feature>
<dbReference type="InterPro" id="IPR029068">
    <property type="entry name" value="Glyas_Bleomycin-R_OHBP_Dase"/>
</dbReference>
<dbReference type="EMBL" id="AHOM02000010">
    <property type="protein sequence ID" value="EJZ41118.1"/>
    <property type="molecule type" value="Genomic_DNA"/>
</dbReference>
<reference evidence="2 3" key="1">
    <citation type="submission" date="2012-08" db="EMBL/GenBank/DDBJ databases">
        <authorList>
            <person name="Harkins D.M."/>
            <person name="Durkin A.S."/>
            <person name="Selengut J.D."/>
            <person name="Sanka R."/>
            <person name="DePew J."/>
            <person name="Purushe J."/>
            <person name="Matthias M.A."/>
            <person name="Vinetz J.M."/>
            <person name="Sutton G.G."/>
            <person name="Nelson W.C."/>
            <person name="Fouts D.E."/>
        </authorList>
    </citation>
    <scope>NUCLEOTIDE SEQUENCE [LARGE SCALE GENOMIC DNA]</scope>
    <source>
        <strain evidence="2 3">MMD4847</strain>
    </source>
</reference>
<organism evidence="2 3">
    <name type="scientific">Leptospira licerasiae str. MMD4847</name>
    <dbReference type="NCBI Taxonomy" id="1049971"/>
    <lineage>
        <taxon>Bacteria</taxon>
        <taxon>Pseudomonadati</taxon>
        <taxon>Spirochaetota</taxon>
        <taxon>Spirochaetia</taxon>
        <taxon>Leptospirales</taxon>
        <taxon>Leptospiraceae</taxon>
        <taxon>Leptospira</taxon>
    </lineage>
</organism>
<dbReference type="Pfam" id="PF00903">
    <property type="entry name" value="Glyoxalase"/>
    <property type="match status" value="1"/>
</dbReference>
<accession>A0ABP2RD12</accession>
<proteinExistence type="predicted"/>
<evidence type="ECO:0000313" key="2">
    <source>
        <dbReference type="EMBL" id="EJZ41118.1"/>
    </source>
</evidence>
<evidence type="ECO:0000259" key="1">
    <source>
        <dbReference type="Pfam" id="PF00903"/>
    </source>
</evidence>
<dbReference type="Gene3D" id="3.10.180.10">
    <property type="entry name" value="2,3-Dihydroxybiphenyl 1,2-Dioxygenase, domain 1"/>
    <property type="match status" value="1"/>
</dbReference>
<sequence length="113" mass="13191">MIHHIAISTRDPETLKKFYMIIPGLSLEKDHFYQDGKLRASWFLAGTTRIMIEKEDEPKAPHALIFSAQKKEEREKIDSLFGNSFTEKTDYTKYFTDPDGNRVGFSSYPEPWN</sequence>
<dbReference type="InterPro" id="IPR004360">
    <property type="entry name" value="Glyas_Fos-R_dOase_dom"/>
</dbReference>
<name>A0ABP2RD12_9LEPT</name>
<evidence type="ECO:0000313" key="3">
    <source>
        <dbReference type="Proteomes" id="UP000018720"/>
    </source>
</evidence>
<comment type="caution">
    <text evidence="2">The sequence shown here is derived from an EMBL/GenBank/DDBJ whole genome shotgun (WGS) entry which is preliminary data.</text>
</comment>
<dbReference type="Proteomes" id="UP000018720">
    <property type="component" value="Unassembled WGS sequence"/>
</dbReference>
<gene>
    <name evidence="2" type="ORF">LEP1GSC178_1317</name>
</gene>
<dbReference type="RefSeq" id="WP_008595301.1">
    <property type="nucleotide sequence ID" value="NZ_AHOM02000010.1"/>
</dbReference>
<dbReference type="SUPFAM" id="SSF54593">
    <property type="entry name" value="Glyoxalase/Bleomycin resistance protein/Dihydroxybiphenyl dioxygenase"/>
    <property type="match status" value="1"/>
</dbReference>